<dbReference type="GO" id="GO:0005938">
    <property type="term" value="C:cell cortex"/>
    <property type="evidence" value="ECO:0007669"/>
    <property type="project" value="TreeGrafter"/>
</dbReference>
<dbReference type="PANTHER" id="PTHR18916">
    <property type="entry name" value="DYNACTIN 1-RELATED MICROTUBULE-BINDING"/>
    <property type="match status" value="1"/>
</dbReference>
<feature type="compositionally biased region" description="Low complexity" evidence="1">
    <location>
        <begin position="238"/>
        <end position="248"/>
    </location>
</feature>
<feature type="region of interest" description="Disordered" evidence="1">
    <location>
        <begin position="1"/>
        <end position="54"/>
    </location>
</feature>
<dbReference type="SMART" id="SM01052">
    <property type="entry name" value="CAP_GLY"/>
    <property type="match status" value="2"/>
</dbReference>
<dbReference type="InterPro" id="IPR036859">
    <property type="entry name" value="CAP-Gly_dom_sf"/>
</dbReference>
<proteinExistence type="predicted"/>
<name>A0A0K2TL61_LEPSM</name>
<dbReference type="AlphaFoldDB" id="A0A0K2TL61"/>
<dbReference type="GO" id="GO:0051010">
    <property type="term" value="F:microtubule plus-end binding"/>
    <property type="evidence" value="ECO:0007669"/>
    <property type="project" value="TreeGrafter"/>
</dbReference>
<dbReference type="GO" id="GO:0005634">
    <property type="term" value="C:nucleus"/>
    <property type="evidence" value="ECO:0007669"/>
    <property type="project" value="TreeGrafter"/>
</dbReference>
<feature type="compositionally biased region" description="Basic and acidic residues" evidence="1">
    <location>
        <begin position="266"/>
        <end position="280"/>
    </location>
</feature>
<dbReference type="PANTHER" id="PTHR18916:SF82">
    <property type="entry name" value="CAP-GLY DOMAIN-CONTAINING PROTEIN"/>
    <property type="match status" value="1"/>
</dbReference>
<dbReference type="Pfam" id="PF01302">
    <property type="entry name" value="CAP_GLY"/>
    <property type="match status" value="2"/>
</dbReference>
<dbReference type="OrthoDB" id="2130750at2759"/>
<dbReference type="GO" id="GO:0035371">
    <property type="term" value="C:microtubule plus-end"/>
    <property type="evidence" value="ECO:0007669"/>
    <property type="project" value="TreeGrafter"/>
</dbReference>
<organism evidence="3">
    <name type="scientific">Lepeophtheirus salmonis</name>
    <name type="common">Salmon louse</name>
    <name type="synonym">Caligus salmonis</name>
    <dbReference type="NCBI Taxonomy" id="72036"/>
    <lineage>
        <taxon>Eukaryota</taxon>
        <taxon>Metazoa</taxon>
        <taxon>Ecdysozoa</taxon>
        <taxon>Arthropoda</taxon>
        <taxon>Crustacea</taxon>
        <taxon>Multicrustacea</taxon>
        <taxon>Hexanauplia</taxon>
        <taxon>Copepoda</taxon>
        <taxon>Siphonostomatoida</taxon>
        <taxon>Caligidae</taxon>
        <taxon>Lepeophtheirus</taxon>
    </lineage>
</organism>
<evidence type="ECO:0000313" key="3">
    <source>
        <dbReference type="EMBL" id="CDW26377.1"/>
    </source>
</evidence>
<dbReference type="GO" id="GO:0031122">
    <property type="term" value="P:cytoplasmic microtubule organization"/>
    <property type="evidence" value="ECO:0007669"/>
    <property type="project" value="TreeGrafter"/>
</dbReference>
<feature type="compositionally biased region" description="Low complexity" evidence="1">
    <location>
        <begin position="26"/>
        <end position="36"/>
    </location>
</feature>
<feature type="domain" description="CAP-Gly" evidence="2">
    <location>
        <begin position="105"/>
        <end position="147"/>
    </location>
</feature>
<feature type="compositionally biased region" description="Low complexity" evidence="1">
    <location>
        <begin position="418"/>
        <end position="448"/>
    </location>
</feature>
<dbReference type="Gene3D" id="2.30.30.190">
    <property type="entry name" value="CAP Gly-rich-like domain"/>
    <property type="match status" value="2"/>
</dbReference>
<sequence>MMSLPDGPMQSLLNHARKYSTDEPSGGRASSSASSSGKDDYEHDENRRSSISYPEGYSLDRRLSEAGVNRRPSAAQILTEDTDSFIIGETVYVDGVQRGRIQFIGETKFGHGEWAGVFLEEALGKNDGAVGNVRYFQCEPRHGVFARLFRLTREPIEGADDVLSQMKKYGYEIIETPHHHRRGSIGSSGGGSRRGSMSIDDHHHHHPHHLHHLNPRRGSIDRGSLSPRQPRTPETRRTSVSVVTSDTTGCAMHDPHRRGSGVGLSGDHRRTSLIVPERRGSGAFIPPLSPRGRRVNPGKSPLASPRTSRSNLGISKPIEMDPDVNKLISEARRLSMGGSGRRGSEIVDHLADEVRRNLPYGARRPSTDITGRRSSSNPRRTSESSSSSSNGGYARSPLLHRNSRSDALPSSKFGRKTSASLGLGARRSSSSDNNNNSLNNSSSSNNNNKYAVGKRRPSSDLVATELLNRRQSEAGLRRPSTSDIVLNERTSNLMVGMPVYVDGTKPGRIAYIGDVHFAQGIMAGVHLDRPQGKNNGSIGGIMYFQCEPKRGIFSQLHRLTVSPLIGNGSSSNERIY</sequence>
<evidence type="ECO:0000259" key="2">
    <source>
        <dbReference type="PROSITE" id="PS50245"/>
    </source>
</evidence>
<feature type="domain" description="CAP-Gly" evidence="2">
    <location>
        <begin position="513"/>
        <end position="555"/>
    </location>
</feature>
<feature type="compositionally biased region" description="Low complexity" evidence="1">
    <location>
        <begin position="372"/>
        <end position="389"/>
    </location>
</feature>
<feature type="region of interest" description="Disordered" evidence="1">
    <location>
        <begin position="357"/>
        <end position="458"/>
    </location>
</feature>
<feature type="compositionally biased region" description="Basic residues" evidence="1">
    <location>
        <begin position="203"/>
        <end position="215"/>
    </location>
</feature>
<dbReference type="EMBL" id="HACA01009015">
    <property type="protein sequence ID" value="CDW26376.1"/>
    <property type="molecule type" value="Transcribed_RNA"/>
</dbReference>
<dbReference type="PROSITE" id="PS00845">
    <property type="entry name" value="CAP_GLY_1"/>
    <property type="match status" value="1"/>
</dbReference>
<dbReference type="EMBL" id="HACA01009016">
    <property type="protein sequence ID" value="CDW26377.1"/>
    <property type="molecule type" value="Transcribed_RNA"/>
</dbReference>
<protein>
    <submittedName>
        <fullName evidence="3">Restin homolog [Apis mellifera]</fullName>
    </submittedName>
</protein>
<dbReference type="SUPFAM" id="SSF74924">
    <property type="entry name" value="Cap-Gly domain"/>
    <property type="match status" value="2"/>
</dbReference>
<feature type="region of interest" description="Disordered" evidence="1">
    <location>
        <begin position="174"/>
        <end position="319"/>
    </location>
</feature>
<reference evidence="3" key="1">
    <citation type="submission" date="2014-05" db="EMBL/GenBank/DDBJ databases">
        <authorList>
            <person name="Chronopoulou M."/>
        </authorList>
    </citation>
    <scope>NUCLEOTIDE SEQUENCE</scope>
    <source>
        <tissue evidence="3">Whole organism</tissue>
    </source>
</reference>
<dbReference type="InterPro" id="IPR000938">
    <property type="entry name" value="CAP-Gly_domain"/>
</dbReference>
<accession>A0A0K2TL61</accession>
<feature type="compositionally biased region" description="Basic and acidic residues" evidence="1">
    <location>
        <begin position="37"/>
        <end position="48"/>
    </location>
</feature>
<evidence type="ECO:0000256" key="1">
    <source>
        <dbReference type="SAM" id="MobiDB-lite"/>
    </source>
</evidence>
<dbReference type="PROSITE" id="PS50245">
    <property type="entry name" value="CAP_GLY_2"/>
    <property type="match status" value="2"/>
</dbReference>